<evidence type="ECO:0000256" key="3">
    <source>
        <dbReference type="SAM" id="Phobius"/>
    </source>
</evidence>
<evidence type="ECO:0000256" key="1">
    <source>
        <dbReference type="ARBA" id="ARBA00004613"/>
    </source>
</evidence>
<dbReference type="OrthoDB" id="9778320at2"/>
<accession>A0A498RFM5</accession>
<keyword evidence="6" id="KW-1185">Reference proteome</keyword>
<evidence type="ECO:0000256" key="2">
    <source>
        <dbReference type="ARBA" id="ARBA00022729"/>
    </source>
</evidence>
<keyword evidence="3" id="KW-0812">Transmembrane</keyword>
<comment type="subcellular location">
    <subcellularLocation>
        <location evidence="1">Secreted</location>
    </subcellularLocation>
</comment>
<dbReference type="EMBL" id="UPPP01000134">
    <property type="protein sequence ID" value="VBB09815.1"/>
    <property type="molecule type" value="Genomic_DNA"/>
</dbReference>
<dbReference type="InterPro" id="IPR011330">
    <property type="entry name" value="Glyco_hydro/deAcase_b/a-brl"/>
</dbReference>
<keyword evidence="3" id="KW-0472">Membrane</keyword>
<dbReference type="InterPro" id="IPR051398">
    <property type="entry name" value="Polysacch_Deacetylase"/>
</dbReference>
<dbReference type="PANTHER" id="PTHR34216">
    <property type="match status" value="1"/>
</dbReference>
<sequence length="258" mass="28809">MKRIQKGIILLGLLATIAVFWLLYPENNGVIVLEYHSISHLGGLFCLAPDTFEQQMGYLAQNGYTAISLDQLSAGLNDEDALPAKPVLITFDDGYTDNYTTALPILEKYGLRATVFIITGKVDQPGYLTWAQIKDMLARGIDIGSHTVSHRDLSKLSAVEQEKELKESKKTLEKALSRPIDYLAYPFGGFNAATLRLLGETGYLGAFSGIPGVNTANTNPYILHRIPMLNTKTGIWRFELYLWKLQLKDKIRQLRGLE</sequence>
<dbReference type="InterPro" id="IPR002509">
    <property type="entry name" value="NODB_dom"/>
</dbReference>
<feature type="transmembrane region" description="Helical" evidence="3">
    <location>
        <begin position="7"/>
        <end position="24"/>
    </location>
</feature>
<dbReference type="RefSeq" id="WP_122630667.1">
    <property type="nucleotide sequence ID" value="NZ_UPPP01000134.1"/>
</dbReference>
<reference evidence="5 6" key="1">
    <citation type="submission" date="2018-06" db="EMBL/GenBank/DDBJ databases">
        <authorList>
            <person name="Strepis N."/>
        </authorList>
    </citation>
    <scope>NUCLEOTIDE SEQUENCE [LARGE SCALE GENOMIC DNA]</scope>
    <source>
        <strain evidence="5">LUCI</strain>
    </source>
</reference>
<evidence type="ECO:0000313" key="6">
    <source>
        <dbReference type="Proteomes" id="UP000277811"/>
    </source>
</evidence>
<dbReference type="CDD" id="cd10918">
    <property type="entry name" value="CE4_NodB_like_5s_6s"/>
    <property type="match status" value="1"/>
</dbReference>
<dbReference type="PANTHER" id="PTHR34216:SF3">
    <property type="entry name" value="POLY-BETA-1,6-N-ACETYL-D-GLUCOSAMINE N-DEACETYLASE"/>
    <property type="match status" value="1"/>
</dbReference>
<dbReference type="AlphaFoldDB" id="A0A498RFM5"/>
<dbReference type="Gene3D" id="3.20.20.370">
    <property type="entry name" value="Glycoside hydrolase/deacetylase"/>
    <property type="match status" value="1"/>
</dbReference>
<keyword evidence="3" id="KW-1133">Transmembrane helix</keyword>
<name>A0A498RFM5_9FIRM</name>
<dbReference type="GO" id="GO:0005975">
    <property type="term" value="P:carbohydrate metabolic process"/>
    <property type="evidence" value="ECO:0007669"/>
    <property type="project" value="InterPro"/>
</dbReference>
<organism evidence="5 6">
    <name type="scientific">Lucifera butyrica</name>
    <dbReference type="NCBI Taxonomy" id="1351585"/>
    <lineage>
        <taxon>Bacteria</taxon>
        <taxon>Bacillati</taxon>
        <taxon>Bacillota</taxon>
        <taxon>Negativicutes</taxon>
        <taxon>Veillonellales</taxon>
        <taxon>Veillonellaceae</taxon>
        <taxon>Lucifera</taxon>
    </lineage>
</organism>
<gene>
    <name evidence="5" type="ORF">LUCI_5113</name>
</gene>
<dbReference type="PROSITE" id="PS51677">
    <property type="entry name" value="NODB"/>
    <property type="match status" value="1"/>
</dbReference>
<dbReference type="Proteomes" id="UP000277811">
    <property type="component" value="Unassembled WGS sequence"/>
</dbReference>
<dbReference type="GO" id="GO:0005576">
    <property type="term" value="C:extracellular region"/>
    <property type="evidence" value="ECO:0007669"/>
    <property type="project" value="UniProtKB-SubCell"/>
</dbReference>
<evidence type="ECO:0000259" key="4">
    <source>
        <dbReference type="PROSITE" id="PS51677"/>
    </source>
</evidence>
<evidence type="ECO:0000313" key="5">
    <source>
        <dbReference type="EMBL" id="VBB09815.1"/>
    </source>
</evidence>
<proteinExistence type="predicted"/>
<feature type="domain" description="NodB homology" evidence="4">
    <location>
        <begin position="85"/>
        <end position="258"/>
    </location>
</feature>
<dbReference type="GO" id="GO:0016810">
    <property type="term" value="F:hydrolase activity, acting on carbon-nitrogen (but not peptide) bonds"/>
    <property type="evidence" value="ECO:0007669"/>
    <property type="project" value="InterPro"/>
</dbReference>
<dbReference type="Pfam" id="PF01522">
    <property type="entry name" value="Polysacc_deac_1"/>
    <property type="match status" value="1"/>
</dbReference>
<dbReference type="SUPFAM" id="SSF88713">
    <property type="entry name" value="Glycoside hydrolase/deacetylase"/>
    <property type="match status" value="1"/>
</dbReference>
<keyword evidence="2" id="KW-0732">Signal</keyword>
<protein>
    <submittedName>
        <fullName evidence="5">Polysaccharide deacetylase</fullName>
    </submittedName>
</protein>